<dbReference type="PANTHER" id="PTHR33606">
    <property type="entry name" value="PROTEIN YCII"/>
    <property type="match status" value="1"/>
</dbReference>
<dbReference type="SUPFAM" id="SSF54909">
    <property type="entry name" value="Dimeric alpha+beta barrel"/>
    <property type="match status" value="1"/>
</dbReference>
<sequence length="89" mass="10351">MPKYVMWGHYCDNVLEKRAPYREAHLAGLSAQKQAGTLLTLGPTQDTTMVFGLYEAESEAQVRAWVEGDPYWQHGIWTDYQIREWIQAF</sequence>
<evidence type="ECO:0000259" key="2">
    <source>
        <dbReference type="Pfam" id="PF03795"/>
    </source>
</evidence>
<dbReference type="InterPro" id="IPR005545">
    <property type="entry name" value="YCII"/>
</dbReference>
<dbReference type="InterPro" id="IPR011008">
    <property type="entry name" value="Dimeric_a/b-barrel"/>
</dbReference>
<evidence type="ECO:0000313" key="4">
    <source>
        <dbReference type="Proteomes" id="UP000031561"/>
    </source>
</evidence>
<proteinExistence type="inferred from homology"/>
<dbReference type="PANTHER" id="PTHR33606:SF3">
    <property type="entry name" value="PROTEIN YCII"/>
    <property type="match status" value="1"/>
</dbReference>
<accession>A0ABD4T4M4</accession>
<evidence type="ECO:0000256" key="1">
    <source>
        <dbReference type="ARBA" id="ARBA00007689"/>
    </source>
</evidence>
<protein>
    <submittedName>
        <fullName evidence="3">YciI family protein</fullName>
    </submittedName>
</protein>
<dbReference type="RefSeq" id="WP_166275135.1">
    <property type="nucleotide sequence ID" value="NZ_JTHE03000061.1"/>
</dbReference>
<dbReference type="EMBL" id="JTHE03000061">
    <property type="protein sequence ID" value="MCM1983400.1"/>
    <property type="molecule type" value="Genomic_DNA"/>
</dbReference>
<dbReference type="InterPro" id="IPR051807">
    <property type="entry name" value="Sec-metab_biosynth-assoc"/>
</dbReference>
<dbReference type="AlphaFoldDB" id="A0ABD4T4M4"/>
<dbReference type="NCBIfam" id="NF009506">
    <property type="entry name" value="PRK12864.1"/>
    <property type="match status" value="1"/>
</dbReference>
<keyword evidence="4" id="KW-1185">Reference proteome</keyword>
<reference evidence="3 4" key="1">
    <citation type="journal article" date="2015" name="Genome Announc.">
        <title>Draft Genome Sequence of Filamentous Marine Cyanobacterium Lyngbya confervoides Strain BDU141951.</title>
        <authorList>
            <person name="Chandrababunaidu M.M."/>
            <person name="Sen D."/>
            <person name="Tripathy S."/>
        </authorList>
    </citation>
    <scope>NUCLEOTIDE SEQUENCE [LARGE SCALE GENOMIC DNA]</scope>
    <source>
        <strain evidence="3 4">BDU141951</strain>
    </source>
</reference>
<comment type="caution">
    <text evidence="3">The sequence shown here is derived from an EMBL/GenBank/DDBJ whole genome shotgun (WGS) entry which is preliminary data.</text>
</comment>
<feature type="domain" description="YCII-related" evidence="2">
    <location>
        <begin position="3"/>
        <end position="85"/>
    </location>
</feature>
<dbReference type="Pfam" id="PF03795">
    <property type="entry name" value="YCII"/>
    <property type="match status" value="1"/>
</dbReference>
<comment type="similarity">
    <text evidence="1">Belongs to the YciI family.</text>
</comment>
<gene>
    <name evidence="3" type="ORF">QQ91_0011290</name>
</gene>
<organism evidence="3 4">
    <name type="scientific">Lyngbya confervoides BDU141951</name>
    <dbReference type="NCBI Taxonomy" id="1574623"/>
    <lineage>
        <taxon>Bacteria</taxon>
        <taxon>Bacillati</taxon>
        <taxon>Cyanobacteriota</taxon>
        <taxon>Cyanophyceae</taxon>
        <taxon>Oscillatoriophycideae</taxon>
        <taxon>Oscillatoriales</taxon>
        <taxon>Microcoleaceae</taxon>
        <taxon>Lyngbya</taxon>
    </lineage>
</organism>
<evidence type="ECO:0000313" key="3">
    <source>
        <dbReference type="EMBL" id="MCM1983400.1"/>
    </source>
</evidence>
<name>A0ABD4T4M4_9CYAN</name>
<dbReference type="Gene3D" id="3.30.70.1060">
    <property type="entry name" value="Dimeric alpha+beta barrel"/>
    <property type="match status" value="1"/>
</dbReference>
<dbReference type="Proteomes" id="UP000031561">
    <property type="component" value="Unassembled WGS sequence"/>
</dbReference>